<dbReference type="InterPro" id="IPR052155">
    <property type="entry name" value="Biofilm_reg_signaling"/>
</dbReference>
<dbReference type="InterPro" id="IPR001633">
    <property type="entry name" value="EAL_dom"/>
</dbReference>
<evidence type="ECO:0000313" key="4">
    <source>
        <dbReference type="EMBL" id="GLP98053.1"/>
    </source>
</evidence>
<proteinExistence type="predicted"/>
<dbReference type="PANTHER" id="PTHR44757:SF2">
    <property type="entry name" value="BIOFILM ARCHITECTURE MAINTENANCE PROTEIN MBAA"/>
    <property type="match status" value="1"/>
</dbReference>
<reference evidence="4" key="1">
    <citation type="journal article" date="2014" name="Int. J. Syst. Evol. Microbiol.">
        <title>Complete genome sequence of Corynebacterium casei LMG S-19264T (=DSM 44701T), isolated from a smear-ripened cheese.</title>
        <authorList>
            <consortium name="US DOE Joint Genome Institute (JGI-PGF)"/>
            <person name="Walter F."/>
            <person name="Albersmeier A."/>
            <person name="Kalinowski J."/>
            <person name="Ruckert C."/>
        </authorList>
    </citation>
    <scope>NUCLEOTIDE SEQUENCE</scope>
    <source>
        <strain evidence="4">NBRC 101628</strain>
    </source>
</reference>
<comment type="caution">
    <text evidence="4">The sequence shown here is derived from an EMBL/GenBank/DDBJ whole genome shotgun (WGS) entry which is preliminary data.</text>
</comment>
<dbReference type="Proteomes" id="UP001161422">
    <property type="component" value="Unassembled WGS sequence"/>
</dbReference>
<dbReference type="CDD" id="cd01948">
    <property type="entry name" value="EAL"/>
    <property type="match status" value="1"/>
</dbReference>
<evidence type="ECO:0000259" key="3">
    <source>
        <dbReference type="PROSITE" id="PS50887"/>
    </source>
</evidence>
<dbReference type="PANTHER" id="PTHR44757">
    <property type="entry name" value="DIGUANYLATE CYCLASE DGCP"/>
    <property type="match status" value="1"/>
</dbReference>
<dbReference type="InterPro" id="IPR035919">
    <property type="entry name" value="EAL_sf"/>
</dbReference>
<dbReference type="SMART" id="SM00267">
    <property type="entry name" value="GGDEF"/>
    <property type="match status" value="1"/>
</dbReference>
<organism evidence="4 5">
    <name type="scientific">Paraferrimonas sedimenticola</name>
    <dbReference type="NCBI Taxonomy" id="375674"/>
    <lineage>
        <taxon>Bacteria</taxon>
        <taxon>Pseudomonadati</taxon>
        <taxon>Pseudomonadota</taxon>
        <taxon>Gammaproteobacteria</taxon>
        <taxon>Alteromonadales</taxon>
        <taxon>Ferrimonadaceae</taxon>
        <taxon>Paraferrimonas</taxon>
    </lineage>
</organism>
<dbReference type="Gene3D" id="3.30.70.270">
    <property type="match status" value="1"/>
</dbReference>
<dbReference type="SUPFAM" id="SSF141868">
    <property type="entry name" value="EAL domain-like"/>
    <property type="match status" value="1"/>
</dbReference>
<protein>
    <recommendedName>
        <fullName evidence="6">Diguanylate cyclase (GGDEF) domain-containing protein</fullName>
    </recommendedName>
</protein>
<dbReference type="Pfam" id="PF00990">
    <property type="entry name" value="GGDEF"/>
    <property type="match status" value="1"/>
</dbReference>
<accession>A0AA37W2R9</accession>
<dbReference type="EMBL" id="BSNC01000016">
    <property type="protein sequence ID" value="GLP98053.1"/>
    <property type="molecule type" value="Genomic_DNA"/>
</dbReference>
<dbReference type="CDD" id="cd01949">
    <property type="entry name" value="GGDEF"/>
    <property type="match status" value="1"/>
</dbReference>
<dbReference type="InterPro" id="IPR000160">
    <property type="entry name" value="GGDEF_dom"/>
</dbReference>
<keyword evidence="1" id="KW-0472">Membrane</keyword>
<dbReference type="Pfam" id="PF00563">
    <property type="entry name" value="EAL"/>
    <property type="match status" value="1"/>
</dbReference>
<sequence>MTLVSRVQWILTPTILFVFLGFSILGLQEYRKLTERQVKQNMALFTAGHHAIYTQAVERLKNVANMMVQSRELTESVERLADKSSNPTQLGIVYQLLERHHALKPEIDEIAIYSNTAQKMVSTNSAKSPNTPAELEKNALVQRYIDFLESTPNVLGTARPMEQGDELIVLMAFSPYQLPEYEFQTTHPYYVLWLSFPSPKARRFKTLSNIYASFRAEHLWKLGGEFPKLEKEEGRHTVHNIIEDSYRLKTYLDLDAEVNYIMAPKLWWMGLVVLFCAFFSIAILKYLIARKVLSPIQKLVKSIRNKDSISELKVQTDGTEIATLNNAYIDMLTHTQTLANCDPLTGLANRRAFNEYLRESIALASENDSQLGLLYIDLDNFKQVNDNYGHASGDRLLAQFSKLLEQSLKQSCLNPKIAAKGTARLAGDEFAILVEDIRDFALIMQLAQQVLAMFKDGFGVDGIAHNVQASIGIACYPLHAQDASKLLHYADAAMYRAKNQGKNRVQLFNQDIADTLDRRQLIEQKLNHTLALQTFELAYMPILNTQTQRIEAVEVLLRCPHLSAEGIGPDEFIPVAESTGLIRMIDLNVIEQALERLVYYQREFGYQGRFCINISASQLSNDLFAANVGSLIYRFGVDPSKVEIEITETSMVDSSQKSMELLGQLKNLGVRLSLDDYGTGYTAFNQLLDYPVDCLKIDRSFVNELGKGDGERPPVVDIILALARWKQLEVVAEGVETQEQFQYLRQTECQMVQGFYFSKPLNQESFEAYLTEQVSLGKALAS</sequence>
<dbReference type="SUPFAM" id="SSF55073">
    <property type="entry name" value="Nucleotide cyclase"/>
    <property type="match status" value="1"/>
</dbReference>
<dbReference type="PROSITE" id="PS50883">
    <property type="entry name" value="EAL"/>
    <property type="match status" value="1"/>
</dbReference>
<evidence type="ECO:0000256" key="1">
    <source>
        <dbReference type="SAM" id="Phobius"/>
    </source>
</evidence>
<feature type="domain" description="EAL" evidence="2">
    <location>
        <begin position="519"/>
        <end position="774"/>
    </location>
</feature>
<evidence type="ECO:0008006" key="6">
    <source>
        <dbReference type="Google" id="ProtNLM"/>
    </source>
</evidence>
<dbReference type="PROSITE" id="PS50887">
    <property type="entry name" value="GGDEF"/>
    <property type="match status" value="1"/>
</dbReference>
<dbReference type="InterPro" id="IPR029787">
    <property type="entry name" value="Nucleotide_cyclase"/>
</dbReference>
<name>A0AA37W2R9_9GAMM</name>
<dbReference type="Gene3D" id="3.20.20.450">
    <property type="entry name" value="EAL domain"/>
    <property type="match status" value="1"/>
</dbReference>
<dbReference type="AlphaFoldDB" id="A0AA37W2R9"/>
<dbReference type="NCBIfam" id="TIGR00254">
    <property type="entry name" value="GGDEF"/>
    <property type="match status" value="1"/>
</dbReference>
<evidence type="ECO:0000259" key="2">
    <source>
        <dbReference type="PROSITE" id="PS50883"/>
    </source>
</evidence>
<keyword evidence="1" id="KW-0812">Transmembrane</keyword>
<gene>
    <name evidence="4" type="ORF">GCM10007895_33600</name>
</gene>
<keyword evidence="1" id="KW-1133">Transmembrane helix</keyword>
<reference evidence="4" key="2">
    <citation type="submission" date="2023-01" db="EMBL/GenBank/DDBJ databases">
        <title>Draft genome sequence of Paraferrimonas sedimenticola strain NBRC 101628.</title>
        <authorList>
            <person name="Sun Q."/>
            <person name="Mori K."/>
        </authorList>
    </citation>
    <scope>NUCLEOTIDE SEQUENCE</scope>
    <source>
        <strain evidence="4">NBRC 101628</strain>
    </source>
</reference>
<feature type="transmembrane region" description="Helical" evidence="1">
    <location>
        <begin position="6"/>
        <end position="27"/>
    </location>
</feature>
<dbReference type="SMART" id="SM00052">
    <property type="entry name" value="EAL"/>
    <property type="match status" value="1"/>
</dbReference>
<feature type="transmembrane region" description="Helical" evidence="1">
    <location>
        <begin position="266"/>
        <end position="288"/>
    </location>
</feature>
<keyword evidence="5" id="KW-1185">Reference proteome</keyword>
<dbReference type="InterPro" id="IPR043128">
    <property type="entry name" value="Rev_trsase/Diguanyl_cyclase"/>
</dbReference>
<evidence type="ECO:0000313" key="5">
    <source>
        <dbReference type="Proteomes" id="UP001161422"/>
    </source>
</evidence>
<feature type="domain" description="GGDEF" evidence="3">
    <location>
        <begin position="369"/>
        <end position="510"/>
    </location>
</feature>